<evidence type="ECO:0000256" key="1">
    <source>
        <dbReference type="SAM" id="Phobius"/>
    </source>
</evidence>
<keyword evidence="1" id="KW-0812">Transmembrane</keyword>
<reference evidence="2" key="1">
    <citation type="submission" date="2014-09" db="EMBL/GenBank/DDBJ databases">
        <authorList>
            <person name="Magalhaes I.L.F."/>
            <person name="Oliveira U."/>
            <person name="Santos F.R."/>
            <person name="Vidigal T.H.D.A."/>
            <person name="Brescovit A.D."/>
            <person name="Santos A.J."/>
        </authorList>
    </citation>
    <scope>NUCLEOTIDE SEQUENCE</scope>
    <source>
        <tissue evidence="2">Shoot tissue taken approximately 20 cm above the soil surface</tissue>
    </source>
</reference>
<proteinExistence type="predicted"/>
<name>A0A0A9EG57_ARUDO</name>
<accession>A0A0A9EG57</accession>
<feature type="transmembrane region" description="Helical" evidence="1">
    <location>
        <begin position="12"/>
        <end position="34"/>
    </location>
</feature>
<organism evidence="2">
    <name type="scientific">Arundo donax</name>
    <name type="common">Giant reed</name>
    <name type="synonym">Donax arundinaceus</name>
    <dbReference type="NCBI Taxonomy" id="35708"/>
    <lineage>
        <taxon>Eukaryota</taxon>
        <taxon>Viridiplantae</taxon>
        <taxon>Streptophyta</taxon>
        <taxon>Embryophyta</taxon>
        <taxon>Tracheophyta</taxon>
        <taxon>Spermatophyta</taxon>
        <taxon>Magnoliopsida</taxon>
        <taxon>Liliopsida</taxon>
        <taxon>Poales</taxon>
        <taxon>Poaceae</taxon>
        <taxon>PACMAD clade</taxon>
        <taxon>Arundinoideae</taxon>
        <taxon>Arundineae</taxon>
        <taxon>Arundo</taxon>
    </lineage>
</organism>
<sequence length="37" mass="4408">MCPHVVNLRMPILYLYYVFCILFVKVCCLCIRVLSLK</sequence>
<keyword evidence="1" id="KW-1133">Transmembrane helix</keyword>
<dbReference type="AlphaFoldDB" id="A0A0A9EG57"/>
<dbReference type="EMBL" id="GBRH01198849">
    <property type="protein sequence ID" value="JAD99046.1"/>
    <property type="molecule type" value="Transcribed_RNA"/>
</dbReference>
<keyword evidence="1" id="KW-0472">Membrane</keyword>
<evidence type="ECO:0000313" key="2">
    <source>
        <dbReference type="EMBL" id="JAD99046.1"/>
    </source>
</evidence>
<protein>
    <submittedName>
        <fullName evidence="2">Uncharacterized protein</fullName>
    </submittedName>
</protein>
<reference evidence="2" key="2">
    <citation type="journal article" date="2015" name="Data Brief">
        <title>Shoot transcriptome of the giant reed, Arundo donax.</title>
        <authorList>
            <person name="Barrero R.A."/>
            <person name="Guerrero F.D."/>
            <person name="Moolhuijzen P."/>
            <person name="Goolsby J.A."/>
            <person name="Tidwell J."/>
            <person name="Bellgard S.E."/>
            <person name="Bellgard M.I."/>
        </authorList>
    </citation>
    <scope>NUCLEOTIDE SEQUENCE</scope>
    <source>
        <tissue evidence="2">Shoot tissue taken approximately 20 cm above the soil surface</tissue>
    </source>
</reference>